<sequence>MSYVTLAQQGLSAAESRNWDEAVAKLSTALQSSTNPAWLVARSKALVGLERYEAALDDADLAWHTAYERNKRDLMASAQYRRGVAFYHLKQYANADYCYLHCMRLIKGGPAVPKEDPGLKHVDDGGFWKVTADEATAHARSEDIGKQDDALKTAMGQSQSQPQHREWRMASAMRIQALKAMEKLPEDDAGRKLTTALIPEQKKLAVHKSDKAQDETSQAKSPAAKPVVPSDAPLRLQDFQSNTAMSVSIFSKGVNKEKLKVEFLESSVRLGPLIYPNGDEKEFQLHLWGEIDPSKSKFTVTPNKVELSLAKKTAGKWPTLQSDGSPAAQPPVAKPAVVTAPETKKPESVVDSVKSEPSEPSEPSAAKPSYPTSSRSGPKDWDKVGEDENSDDDRDINSFFKKLYKGATPEQQRAMMKSFTESSGTSLSTNWDDVKDKRVETVPPDGVEAKKWE</sequence>
<dbReference type="GO" id="GO:0051087">
    <property type="term" value="F:protein-folding chaperone binding"/>
    <property type="evidence" value="ECO:0007669"/>
    <property type="project" value="InterPro"/>
</dbReference>
<evidence type="ECO:0000259" key="4">
    <source>
        <dbReference type="PROSITE" id="PS51203"/>
    </source>
</evidence>
<dbReference type="InterPro" id="IPR044563">
    <property type="entry name" value="Sgt1-like"/>
</dbReference>
<dbReference type="Proteomes" id="UP000240493">
    <property type="component" value="Unassembled WGS sequence"/>
</dbReference>
<feature type="compositionally biased region" description="Basic and acidic residues" evidence="2">
    <location>
        <begin position="377"/>
        <end position="386"/>
    </location>
</feature>
<dbReference type="EMBL" id="KZ679260">
    <property type="protein sequence ID" value="PTB42490.1"/>
    <property type="molecule type" value="Genomic_DNA"/>
</dbReference>
<name>A0A2T3ZCI5_TRIA4</name>
<dbReference type="InterPro" id="IPR011990">
    <property type="entry name" value="TPR-like_helical_dom_sf"/>
</dbReference>
<evidence type="ECO:0000256" key="1">
    <source>
        <dbReference type="ARBA" id="ARBA00008509"/>
    </source>
</evidence>
<comment type="similarity">
    <text evidence="1">Belongs to the SGT1 family.</text>
</comment>
<dbReference type="CDD" id="cd06466">
    <property type="entry name" value="p23_CS_SGT1_like"/>
    <property type="match status" value="1"/>
</dbReference>
<dbReference type="Pfam" id="PF05002">
    <property type="entry name" value="SGS"/>
    <property type="match status" value="1"/>
</dbReference>
<gene>
    <name evidence="5" type="ORF">M441DRAFT_391012</name>
</gene>
<dbReference type="Pfam" id="PF04969">
    <property type="entry name" value="CS"/>
    <property type="match status" value="1"/>
</dbReference>
<dbReference type="STRING" id="1042311.A0A2T3ZCI5"/>
<feature type="domain" description="SGS" evidence="3">
    <location>
        <begin position="369"/>
        <end position="453"/>
    </location>
</feature>
<dbReference type="InterPro" id="IPR008978">
    <property type="entry name" value="HSP20-like_chaperone"/>
</dbReference>
<feature type="compositionally biased region" description="Polar residues" evidence="2">
    <location>
        <begin position="419"/>
        <end position="431"/>
    </location>
</feature>
<dbReference type="InterPro" id="IPR007052">
    <property type="entry name" value="CS_dom"/>
</dbReference>
<feature type="region of interest" description="Disordered" evidence="2">
    <location>
        <begin position="204"/>
        <end position="230"/>
    </location>
</feature>
<dbReference type="AlphaFoldDB" id="A0A2T3ZCI5"/>
<dbReference type="PANTHER" id="PTHR45862">
    <property type="entry name" value="PROTEIN SGT1 HOMOLOG"/>
    <property type="match status" value="1"/>
</dbReference>
<organism evidence="5 6">
    <name type="scientific">Trichoderma asperellum (strain ATCC 204424 / CBS 433.97 / NBRC 101777)</name>
    <dbReference type="NCBI Taxonomy" id="1042311"/>
    <lineage>
        <taxon>Eukaryota</taxon>
        <taxon>Fungi</taxon>
        <taxon>Dikarya</taxon>
        <taxon>Ascomycota</taxon>
        <taxon>Pezizomycotina</taxon>
        <taxon>Sordariomycetes</taxon>
        <taxon>Hypocreomycetidae</taxon>
        <taxon>Hypocreales</taxon>
        <taxon>Hypocreaceae</taxon>
        <taxon>Trichoderma</taxon>
    </lineage>
</organism>
<feature type="compositionally biased region" description="Basic and acidic residues" evidence="2">
    <location>
        <begin position="204"/>
        <end position="214"/>
    </location>
</feature>
<protein>
    <recommendedName>
        <fullName evidence="7">CS domain-containing protein</fullName>
    </recommendedName>
</protein>
<dbReference type="Gene3D" id="1.25.40.10">
    <property type="entry name" value="Tetratricopeptide repeat domain"/>
    <property type="match status" value="1"/>
</dbReference>
<dbReference type="OrthoDB" id="1898560at2759"/>
<evidence type="ECO:0008006" key="7">
    <source>
        <dbReference type="Google" id="ProtNLM"/>
    </source>
</evidence>
<dbReference type="SUPFAM" id="SSF48452">
    <property type="entry name" value="TPR-like"/>
    <property type="match status" value="1"/>
</dbReference>
<evidence type="ECO:0000256" key="2">
    <source>
        <dbReference type="SAM" id="MobiDB-lite"/>
    </source>
</evidence>
<feature type="region of interest" description="Disordered" evidence="2">
    <location>
        <begin position="316"/>
        <end position="453"/>
    </location>
</feature>
<dbReference type="Gene3D" id="2.60.40.790">
    <property type="match status" value="1"/>
</dbReference>
<dbReference type="SUPFAM" id="SSF49764">
    <property type="entry name" value="HSP20-like chaperones"/>
    <property type="match status" value="1"/>
</dbReference>
<evidence type="ECO:0000259" key="3">
    <source>
        <dbReference type="PROSITE" id="PS51048"/>
    </source>
</evidence>
<keyword evidence="6" id="KW-1185">Reference proteome</keyword>
<accession>A0A2T3ZCI5</accession>
<feature type="compositionally biased region" description="Basic and acidic residues" evidence="2">
    <location>
        <begin position="342"/>
        <end position="357"/>
    </location>
</feature>
<proteinExistence type="inferred from homology"/>
<reference evidence="5 6" key="1">
    <citation type="submission" date="2016-07" db="EMBL/GenBank/DDBJ databases">
        <title>Multiple horizontal gene transfer events from other fungi enriched the ability of initially mycotrophic Trichoderma (Ascomycota) to feed on dead plant biomass.</title>
        <authorList>
            <consortium name="DOE Joint Genome Institute"/>
            <person name="Aerts A."/>
            <person name="Atanasova L."/>
            <person name="Chenthamara K."/>
            <person name="Zhang J."/>
            <person name="Grujic M."/>
            <person name="Henrissat B."/>
            <person name="Kuo A."/>
            <person name="Salamov A."/>
            <person name="Lipzen A."/>
            <person name="Labutti K."/>
            <person name="Barry K."/>
            <person name="Miao Y."/>
            <person name="Rahimi M.J."/>
            <person name="Shen Q."/>
            <person name="Grigoriev I.V."/>
            <person name="Kubicek C.P."/>
            <person name="Druzhinina I.S."/>
        </authorList>
    </citation>
    <scope>NUCLEOTIDE SEQUENCE [LARGE SCALE GENOMIC DNA]</scope>
    <source>
        <strain evidence="5 6">CBS 433.97</strain>
    </source>
</reference>
<dbReference type="PROSITE" id="PS51048">
    <property type="entry name" value="SGS"/>
    <property type="match status" value="1"/>
</dbReference>
<dbReference type="InterPro" id="IPR007699">
    <property type="entry name" value="SGS_dom"/>
</dbReference>
<evidence type="ECO:0000313" key="5">
    <source>
        <dbReference type="EMBL" id="PTB42490.1"/>
    </source>
</evidence>
<evidence type="ECO:0000313" key="6">
    <source>
        <dbReference type="Proteomes" id="UP000240493"/>
    </source>
</evidence>
<dbReference type="PROSITE" id="PS51203">
    <property type="entry name" value="CS"/>
    <property type="match status" value="1"/>
</dbReference>
<feature type="domain" description="CS" evidence="4">
    <location>
        <begin position="231"/>
        <end position="321"/>
    </location>
</feature>